<dbReference type="PANTHER" id="PTHR32089">
    <property type="entry name" value="METHYL-ACCEPTING CHEMOTAXIS PROTEIN MCPB"/>
    <property type="match status" value="1"/>
</dbReference>
<reference evidence="10 11" key="1">
    <citation type="submission" date="2020-03" db="EMBL/GenBank/DDBJ databases">
        <title>Bacillus aquiflavi sp. nov., isolated from yellow water of strong flavor Chinese baijiu in Yibin region of China.</title>
        <authorList>
            <person name="Xie J."/>
        </authorList>
    </citation>
    <scope>NUCLEOTIDE SEQUENCE [LARGE SCALE GENOMIC DNA]</scope>
    <source>
        <strain evidence="10 11">Gsoil 114</strain>
    </source>
</reference>
<dbReference type="GO" id="GO:0005886">
    <property type="term" value="C:plasma membrane"/>
    <property type="evidence" value="ECO:0007669"/>
    <property type="project" value="UniProtKB-SubCell"/>
</dbReference>
<keyword evidence="7" id="KW-0812">Transmembrane</keyword>
<dbReference type="CDD" id="cd19410">
    <property type="entry name" value="HK9-like_sensor"/>
    <property type="match status" value="1"/>
</dbReference>
<dbReference type="PANTHER" id="PTHR32089:SF112">
    <property type="entry name" value="LYSOZYME-LIKE PROTEIN-RELATED"/>
    <property type="match status" value="1"/>
</dbReference>
<accession>A0A6M0P7B3</accession>
<evidence type="ECO:0000259" key="9">
    <source>
        <dbReference type="PROSITE" id="PS50885"/>
    </source>
</evidence>
<gene>
    <name evidence="10" type="ORF">G4D61_10435</name>
</gene>
<dbReference type="PROSITE" id="PS50885">
    <property type="entry name" value="HAMP"/>
    <property type="match status" value="1"/>
</dbReference>
<evidence type="ECO:0000259" key="8">
    <source>
        <dbReference type="PROSITE" id="PS50111"/>
    </source>
</evidence>
<keyword evidence="7" id="KW-1133">Transmembrane helix</keyword>
<comment type="similarity">
    <text evidence="5">Belongs to the methyl-accepting chemotaxis (MCP) protein family.</text>
</comment>
<name>A0A6M0P7B3_9BACI</name>
<dbReference type="CDD" id="cd06225">
    <property type="entry name" value="HAMP"/>
    <property type="match status" value="1"/>
</dbReference>
<sequence>MRTFFRAIIPYIQTIRGKIAVSFGILTILLILLTITSYINMRNLEKEITRISEHDIIVHDDVQNLLEQTGDIDSASLNYVLSGDMDALDPYEQSKKDVNTKLRELRKLLKQNPDQRTKVERIAHAYNFWLGGIDRVIEARQYNTQKDAIEQTKTSQTTFYMNKMKQEIQDLLQDETNTTKERIHLLHTTVLISQIVTVALSLFAVILSIIISMLLTKTIKSSVRKISQSILNIAYAGGDLTKRIEIKSNDELSNLAKDTNQLIDGIAKLVTDIASMAENVSSSSEQLLASSEETARTIQSIAETANEIASDSEQVSNQMSKSMSKMEILEKVVSILYDSAETVKKASLDMKISAEKGSDSVNNTSSKMKSIENIISNTTSTVETLGQKSAEITKMIKTITGIAKQTNLLALNAAIEASRAGEHGRGFAVVANEVRNLAEQSQRSADEVTKIVLSIQKEVNRIIDQNNEGVQAVLAGVQSSVETKQSLQIIQKQTNATTNVIIDMVSEIEKTKKLSIDVAESFEAVNQIAANTATNTEATASSSQEGSAAMEEVTAAASELSKQAEYLRKLISNFKI</sequence>
<organism evidence="10 11">
    <name type="scientific">Heyndrickxia ginsengihumi</name>
    <dbReference type="NCBI Taxonomy" id="363870"/>
    <lineage>
        <taxon>Bacteria</taxon>
        <taxon>Bacillati</taxon>
        <taxon>Bacillota</taxon>
        <taxon>Bacilli</taxon>
        <taxon>Bacillales</taxon>
        <taxon>Bacillaceae</taxon>
        <taxon>Heyndrickxia</taxon>
    </lineage>
</organism>
<dbReference type="PROSITE" id="PS50111">
    <property type="entry name" value="CHEMOTAXIS_TRANSDUC_2"/>
    <property type="match status" value="1"/>
</dbReference>
<dbReference type="Gene3D" id="1.10.287.950">
    <property type="entry name" value="Methyl-accepting chemotaxis protein"/>
    <property type="match status" value="1"/>
</dbReference>
<feature type="domain" description="Methyl-accepting transducer" evidence="8">
    <location>
        <begin position="290"/>
        <end position="526"/>
    </location>
</feature>
<keyword evidence="2" id="KW-1003">Cell membrane</keyword>
<evidence type="ECO:0000256" key="4">
    <source>
        <dbReference type="ARBA" id="ARBA00023224"/>
    </source>
</evidence>
<dbReference type="SMART" id="SM00304">
    <property type="entry name" value="HAMP"/>
    <property type="match status" value="1"/>
</dbReference>
<dbReference type="SUPFAM" id="SSF58104">
    <property type="entry name" value="Methyl-accepting chemotaxis protein (MCP) signaling domain"/>
    <property type="match status" value="1"/>
</dbReference>
<evidence type="ECO:0000313" key="10">
    <source>
        <dbReference type="EMBL" id="NEY20373.1"/>
    </source>
</evidence>
<dbReference type="Gene3D" id="6.10.340.10">
    <property type="match status" value="1"/>
</dbReference>
<proteinExistence type="inferred from homology"/>
<dbReference type="AlphaFoldDB" id="A0A6M0P7B3"/>
<evidence type="ECO:0000256" key="3">
    <source>
        <dbReference type="ARBA" id="ARBA00023136"/>
    </source>
</evidence>
<evidence type="ECO:0000256" key="6">
    <source>
        <dbReference type="PROSITE-ProRule" id="PRU00284"/>
    </source>
</evidence>
<evidence type="ECO:0000256" key="5">
    <source>
        <dbReference type="ARBA" id="ARBA00029447"/>
    </source>
</evidence>
<dbReference type="OrthoDB" id="2443859at2"/>
<dbReference type="InterPro" id="IPR004089">
    <property type="entry name" value="MCPsignal_dom"/>
</dbReference>
<comment type="caution">
    <text evidence="10">The sequence shown here is derived from an EMBL/GenBank/DDBJ whole genome shotgun (WGS) entry which is preliminary data.</text>
</comment>
<dbReference type="Pfam" id="PF00672">
    <property type="entry name" value="HAMP"/>
    <property type="match status" value="1"/>
</dbReference>
<keyword evidence="4 6" id="KW-0807">Transducer</keyword>
<feature type="transmembrane region" description="Helical" evidence="7">
    <location>
        <begin position="190"/>
        <end position="215"/>
    </location>
</feature>
<evidence type="ECO:0000256" key="2">
    <source>
        <dbReference type="ARBA" id="ARBA00022475"/>
    </source>
</evidence>
<evidence type="ECO:0000256" key="7">
    <source>
        <dbReference type="SAM" id="Phobius"/>
    </source>
</evidence>
<dbReference type="Pfam" id="PF00015">
    <property type="entry name" value="MCPsignal"/>
    <property type="match status" value="1"/>
</dbReference>
<dbReference type="Pfam" id="PF05227">
    <property type="entry name" value="CHASE3"/>
    <property type="match status" value="1"/>
</dbReference>
<dbReference type="InterPro" id="IPR003660">
    <property type="entry name" value="HAMP_dom"/>
</dbReference>
<dbReference type="InterPro" id="IPR007891">
    <property type="entry name" value="CHASE3"/>
</dbReference>
<dbReference type="SMART" id="SM00283">
    <property type="entry name" value="MA"/>
    <property type="match status" value="1"/>
</dbReference>
<dbReference type="GO" id="GO:0007165">
    <property type="term" value="P:signal transduction"/>
    <property type="evidence" value="ECO:0007669"/>
    <property type="project" value="UniProtKB-KW"/>
</dbReference>
<protein>
    <submittedName>
        <fullName evidence="10">HAMP domain-containing protein</fullName>
    </submittedName>
</protein>
<comment type="subcellular location">
    <subcellularLocation>
        <location evidence="1">Cell membrane</location>
    </subcellularLocation>
</comment>
<dbReference type="Proteomes" id="UP000476934">
    <property type="component" value="Unassembled WGS sequence"/>
</dbReference>
<keyword evidence="3 7" id="KW-0472">Membrane</keyword>
<evidence type="ECO:0000256" key="1">
    <source>
        <dbReference type="ARBA" id="ARBA00004236"/>
    </source>
</evidence>
<evidence type="ECO:0000313" key="11">
    <source>
        <dbReference type="Proteomes" id="UP000476934"/>
    </source>
</evidence>
<feature type="transmembrane region" description="Helical" evidence="7">
    <location>
        <begin position="20"/>
        <end position="41"/>
    </location>
</feature>
<feature type="domain" description="HAMP" evidence="9">
    <location>
        <begin position="217"/>
        <end position="271"/>
    </location>
</feature>
<dbReference type="EMBL" id="JAAIWK010000015">
    <property type="protein sequence ID" value="NEY20373.1"/>
    <property type="molecule type" value="Genomic_DNA"/>
</dbReference>
<keyword evidence="11" id="KW-1185">Reference proteome</keyword>